<dbReference type="InterPro" id="IPR036179">
    <property type="entry name" value="Ig-like_dom_sf"/>
</dbReference>
<evidence type="ECO:0000256" key="7">
    <source>
        <dbReference type="SAM" id="Phobius"/>
    </source>
</evidence>
<organism evidence="10 11">
    <name type="scientific">Scleropages formosus</name>
    <name type="common">Asian bonytongue</name>
    <name type="synonym">Osteoglossum formosum</name>
    <dbReference type="NCBI Taxonomy" id="113540"/>
    <lineage>
        <taxon>Eukaryota</taxon>
        <taxon>Metazoa</taxon>
        <taxon>Chordata</taxon>
        <taxon>Craniata</taxon>
        <taxon>Vertebrata</taxon>
        <taxon>Euteleostomi</taxon>
        <taxon>Actinopterygii</taxon>
        <taxon>Neopterygii</taxon>
        <taxon>Teleostei</taxon>
        <taxon>Osteoglossocephala</taxon>
        <taxon>Osteoglossomorpha</taxon>
        <taxon>Osteoglossiformes</taxon>
        <taxon>Osteoglossidae</taxon>
        <taxon>Scleropages</taxon>
    </lineage>
</organism>
<reference evidence="10" key="2">
    <citation type="submission" date="2025-08" db="UniProtKB">
        <authorList>
            <consortium name="Ensembl"/>
        </authorList>
    </citation>
    <scope>IDENTIFICATION</scope>
</reference>
<dbReference type="FunFam" id="2.60.40.10:FF:000142">
    <property type="entry name" value="V-set domain-containing T-cell activation inhibitor 1"/>
    <property type="match status" value="1"/>
</dbReference>
<evidence type="ECO:0000313" key="11">
    <source>
        <dbReference type="Proteomes" id="UP000694397"/>
    </source>
</evidence>
<keyword evidence="3 7" id="KW-0472">Membrane</keyword>
<keyword evidence="5" id="KW-0325">Glycoprotein</keyword>
<dbReference type="GO" id="GO:0050863">
    <property type="term" value="P:regulation of T cell activation"/>
    <property type="evidence" value="ECO:0007669"/>
    <property type="project" value="UniProtKB-ARBA"/>
</dbReference>
<proteinExistence type="predicted"/>
<dbReference type="GO" id="GO:0009897">
    <property type="term" value="C:external side of plasma membrane"/>
    <property type="evidence" value="ECO:0007669"/>
    <property type="project" value="TreeGrafter"/>
</dbReference>
<keyword evidence="6" id="KW-0393">Immunoglobulin domain</keyword>
<feature type="chain" id="PRO_5034242365" evidence="8">
    <location>
        <begin position="23"/>
        <end position="281"/>
    </location>
</feature>
<dbReference type="Ensembl" id="ENSSFOT00015011050.2">
    <property type="protein sequence ID" value="ENSSFOP00015010903.1"/>
    <property type="gene ID" value="ENSSFOG00015007069.2"/>
</dbReference>
<dbReference type="InterPro" id="IPR007110">
    <property type="entry name" value="Ig-like_dom"/>
</dbReference>
<dbReference type="InterPro" id="IPR013106">
    <property type="entry name" value="Ig_V-set"/>
</dbReference>
<dbReference type="SMART" id="SM00409">
    <property type="entry name" value="IG"/>
    <property type="match status" value="1"/>
</dbReference>
<dbReference type="Pfam" id="PF22705">
    <property type="entry name" value="C2-set_3"/>
    <property type="match status" value="1"/>
</dbReference>
<dbReference type="SUPFAM" id="SSF48726">
    <property type="entry name" value="Immunoglobulin"/>
    <property type="match status" value="2"/>
</dbReference>
<dbReference type="InterPro" id="IPR003599">
    <property type="entry name" value="Ig_sub"/>
</dbReference>
<dbReference type="PANTHER" id="PTHR24100">
    <property type="entry name" value="BUTYROPHILIN"/>
    <property type="match status" value="1"/>
</dbReference>
<dbReference type="InterPro" id="IPR013783">
    <property type="entry name" value="Ig-like_fold"/>
</dbReference>
<reference evidence="10" key="3">
    <citation type="submission" date="2025-09" db="UniProtKB">
        <authorList>
            <consortium name="Ensembl"/>
        </authorList>
    </citation>
    <scope>IDENTIFICATION</scope>
</reference>
<dbReference type="GO" id="GO:0005102">
    <property type="term" value="F:signaling receptor binding"/>
    <property type="evidence" value="ECO:0007669"/>
    <property type="project" value="TreeGrafter"/>
</dbReference>
<feature type="domain" description="Ig-like" evidence="9">
    <location>
        <begin position="8"/>
        <end position="136"/>
    </location>
</feature>
<dbReference type="Pfam" id="PF07686">
    <property type="entry name" value="V-set"/>
    <property type="match status" value="1"/>
</dbReference>
<keyword evidence="11" id="KW-1185">Reference proteome</keyword>
<dbReference type="Gene3D" id="2.60.40.10">
    <property type="entry name" value="Immunoglobulins"/>
    <property type="match status" value="2"/>
</dbReference>
<dbReference type="GeneTree" id="ENSGT00940000154641"/>
<evidence type="ECO:0000256" key="3">
    <source>
        <dbReference type="ARBA" id="ARBA00023136"/>
    </source>
</evidence>
<keyword evidence="2 8" id="KW-0732">Signal</keyword>
<evidence type="ECO:0000256" key="6">
    <source>
        <dbReference type="ARBA" id="ARBA00023319"/>
    </source>
</evidence>
<dbReference type="Proteomes" id="UP000694397">
    <property type="component" value="Chromosome 23"/>
</dbReference>
<evidence type="ECO:0000256" key="4">
    <source>
        <dbReference type="ARBA" id="ARBA00023157"/>
    </source>
</evidence>
<dbReference type="PROSITE" id="PS50835">
    <property type="entry name" value="IG_LIKE"/>
    <property type="match status" value="1"/>
</dbReference>
<dbReference type="GeneID" id="108938856"/>
<dbReference type="KEGG" id="sfm:108938856"/>
<keyword evidence="7" id="KW-0812">Transmembrane</keyword>
<evidence type="ECO:0000256" key="8">
    <source>
        <dbReference type="SAM" id="SignalP"/>
    </source>
</evidence>
<comment type="subcellular location">
    <subcellularLocation>
        <location evidence="1">Membrane</location>
    </subcellularLocation>
</comment>
<dbReference type="PANTHER" id="PTHR24100:SF145">
    <property type="entry name" value="CD276 ANTIGEN"/>
    <property type="match status" value="1"/>
</dbReference>
<feature type="signal peptide" evidence="8">
    <location>
        <begin position="1"/>
        <end position="22"/>
    </location>
</feature>
<dbReference type="RefSeq" id="XP_018615336.1">
    <property type="nucleotide sequence ID" value="XM_018759820.2"/>
</dbReference>
<reference evidence="10 11" key="1">
    <citation type="submission" date="2019-04" db="EMBL/GenBank/DDBJ databases">
        <authorList>
            <consortium name="Wellcome Sanger Institute Data Sharing"/>
        </authorList>
    </citation>
    <scope>NUCLEOTIDE SEQUENCE [LARGE SCALE GENOMIC DNA]</scope>
</reference>
<gene>
    <name evidence="10" type="primary">LOC108938856</name>
</gene>
<dbReference type="InterPro" id="IPR053896">
    <property type="entry name" value="BTN3A2-like_Ig-C"/>
</dbReference>
<dbReference type="SMART" id="SM00406">
    <property type="entry name" value="IGv"/>
    <property type="match status" value="1"/>
</dbReference>
<dbReference type="AlphaFoldDB" id="A0A8C9RFE8"/>
<dbReference type="GO" id="GO:0050852">
    <property type="term" value="P:T cell receptor signaling pathway"/>
    <property type="evidence" value="ECO:0007669"/>
    <property type="project" value="TreeGrafter"/>
</dbReference>
<feature type="transmembrane region" description="Helical" evidence="7">
    <location>
        <begin position="243"/>
        <end position="265"/>
    </location>
</feature>
<sequence>MCSSCRHPLALLCVLLLASAGAFKVTAPQGQVLAVYGRPAVLGCSYTTSETSVLDSLIVTWQRASDNAVVHSFYHGKDQLDKQSAEYSGRTQLFSNEFLKGNVSLRLDKVQKKDEGTYLCTVSSVEGTDKAEVRVNFGAFYTEPLLTIQRHNTSVTFRYDSKGYPAPEVQWVDFTGQNLSHTDVVKADTDGELFLLHTHLVLEAQPKMNYTFTLKNRLLGQVIKRPVVFSDAMGYCTDNSSHWINIVLICFVLLSLACNIILLCIMRKKRILMKHPENGSI</sequence>
<evidence type="ECO:0000256" key="2">
    <source>
        <dbReference type="ARBA" id="ARBA00022729"/>
    </source>
</evidence>
<evidence type="ECO:0000259" key="9">
    <source>
        <dbReference type="PROSITE" id="PS50835"/>
    </source>
</evidence>
<dbReference type="InterPro" id="IPR050504">
    <property type="entry name" value="IgSF_BTN/MOG"/>
</dbReference>
<protein>
    <submittedName>
        <fullName evidence="10">CD276 antigen-like</fullName>
    </submittedName>
</protein>
<keyword evidence="7" id="KW-1133">Transmembrane helix</keyword>
<name>A0A8C9RFE8_SCLFO</name>
<evidence type="ECO:0000256" key="5">
    <source>
        <dbReference type="ARBA" id="ARBA00023180"/>
    </source>
</evidence>
<evidence type="ECO:0000313" key="10">
    <source>
        <dbReference type="Ensembl" id="ENSSFOP00015010903.1"/>
    </source>
</evidence>
<evidence type="ECO:0000256" key="1">
    <source>
        <dbReference type="ARBA" id="ARBA00004370"/>
    </source>
</evidence>
<dbReference type="GO" id="GO:0001817">
    <property type="term" value="P:regulation of cytokine production"/>
    <property type="evidence" value="ECO:0007669"/>
    <property type="project" value="TreeGrafter"/>
</dbReference>
<accession>A0A8C9RFE8</accession>
<dbReference type="GO" id="GO:1903037">
    <property type="term" value="P:regulation of leukocyte cell-cell adhesion"/>
    <property type="evidence" value="ECO:0007669"/>
    <property type="project" value="UniProtKB-ARBA"/>
</dbReference>
<keyword evidence="4" id="KW-1015">Disulfide bond</keyword>
<dbReference type="OrthoDB" id="10055806at2759"/>